<reference evidence="11" key="2">
    <citation type="journal article" date="2019" name="Int. J. Syst. Evol. Microbiol.">
        <title>The Global Catalogue of Microorganisms (GCM) 10K type strain sequencing project: providing services to taxonomists for standard genome sequencing and annotation.</title>
        <authorList>
            <consortium name="The Broad Institute Genomics Platform"/>
            <consortium name="The Broad Institute Genome Sequencing Center for Infectious Disease"/>
            <person name="Wu L."/>
            <person name="Ma J."/>
        </authorList>
    </citation>
    <scope>NUCLEOTIDE SEQUENCE [LARGE SCALE GENOMIC DNA]</scope>
    <source>
        <strain evidence="11">CGMCC 1.18437</strain>
    </source>
</reference>
<dbReference type="InterPro" id="IPR011032">
    <property type="entry name" value="GroES-like_sf"/>
</dbReference>
<evidence type="ECO:0000313" key="9">
    <source>
        <dbReference type="EMBL" id="MBB5378050.1"/>
    </source>
</evidence>
<dbReference type="Proteomes" id="UP000539473">
    <property type="component" value="Unassembled WGS sequence"/>
</dbReference>
<dbReference type="EMBL" id="BNAJ01000009">
    <property type="protein sequence ID" value="GHF54036.1"/>
    <property type="molecule type" value="Genomic_DNA"/>
</dbReference>
<evidence type="ECO:0000313" key="10">
    <source>
        <dbReference type="Proteomes" id="UP000539473"/>
    </source>
</evidence>
<reference evidence="8" key="4">
    <citation type="submission" date="2024-05" db="EMBL/GenBank/DDBJ databases">
        <authorList>
            <person name="Sun Q."/>
            <person name="Zhou Y."/>
        </authorList>
    </citation>
    <scope>NUCLEOTIDE SEQUENCE</scope>
    <source>
        <strain evidence="8">CGMCC 1.18437</strain>
    </source>
</reference>
<evidence type="ECO:0000313" key="8">
    <source>
        <dbReference type="EMBL" id="GHF54036.1"/>
    </source>
</evidence>
<gene>
    <name evidence="8" type="ORF">GCM10017781_32910</name>
    <name evidence="9" type="ORF">HNQ07_003551</name>
</gene>
<evidence type="ECO:0000256" key="2">
    <source>
        <dbReference type="ARBA" id="ARBA00008072"/>
    </source>
</evidence>
<dbReference type="EMBL" id="JACHFK010000010">
    <property type="protein sequence ID" value="MBB5378050.1"/>
    <property type="molecule type" value="Genomic_DNA"/>
</dbReference>
<accession>A0A7W8NRM6</accession>
<organism evidence="9 10">
    <name type="scientific">Deinococcus metalli</name>
    <dbReference type="NCBI Taxonomy" id="1141878"/>
    <lineage>
        <taxon>Bacteria</taxon>
        <taxon>Thermotogati</taxon>
        <taxon>Deinococcota</taxon>
        <taxon>Deinococci</taxon>
        <taxon>Deinococcales</taxon>
        <taxon>Deinococcaceae</taxon>
        <taxon>Deinococcus</taxon>
    </lineage>
</organism>
<reference evidence="8" key="1">
    <citation type="journal article" date="2014" name="Int. J. Syst. Evol. Microbiol.">
        <title>Complete genome of a new Firmicutes species belonging to the dominant human colonic microbiota ('Ruminococcus bicirculans') reveals two chromosomes and a selective capacity to utilize plant glucans.</title>
        <authorList>
            <consortium name="NISC Comparative Sequencing Program"/>
            <person name="Wegmann U."/>
            <person name="Louis P."/>
            <person name="Goesmann A."/>
            <person name="Henrissat B."/>
            <person name="Duncan S.H."/>
            <person name="Flint H.J."/>
        </authorList>
    </citation>
    <scope>NUCLEOTIDE SEQUENCE</scope>
    <source>
        <strain evidence="8">CGMCC 1.18437</strain>
    </source>
</reference>
<dbReference type="SUPFAM" id="SSF50129">
    <property type="entry name" value="GroES-like"/>
    <property type="match status" value="1"/>
</dbReference>
<keyword evidence="5" id="KW-0520">NAD</keyword>
<comment type="cofactor">
    <cofactor evidence="1">
        <name>Zn(2+)</name>
        <dbReference type="ChEBI" id="CHEBI:29105"/>
    </cofactor>
</comment>
<keyword evidence="3" id="KW-0479">Metal-binding</keyword>
<dbReference type="PANTHER" id="PTHR42813">
    <property type="entry name" value="ZINC-TYPE ALCOHOL DEHYDROGENASE-LIKE"/>
    <property type="match status" value="1"/>
</dbReference>
<dbReference type="AlphaFoldDB" id="A0A7W8NRM6"/>
<reference evidence="9 10" key="3">
    <citation type="submission" date="2020-08" db="EMBL/GenBank/DDBJ databases">
        <title>Genomic Encyclopedia of Type Strains, Phase IV (KMG-IV): sequencing the most valuable type-strain genomes for metagenomic binning, comparative biology and taxonomic classification.</title>
        <authorList>
            <person name="Goeker M."/>
        </authorList>
    </citation>
    <scope>NUCLEOTIDE SEQUENCE [LARGE SCALE GENOMIC DNA]</scope>
    <source>
        <strain evidence="9 10">DSM 27521</strain>
    </source>
</reference>
<dbReference type="Gene3D" id="3.90.180.10">
    <property type="entry name" value="Medium-chain alcohol dehydrogenases, catalytic domain"/>
    <property type="match status" value="1"/>
</dbReference>
<sequence length="380" mass="41075">MRAVVYNGPRDVAVKNVPDAQLERPTDVLVRITSTNICGSDLHMYEGRTDFEQGRIFGHENLGEVVEVGDAVDRVKVGDLVVLPFNIGCGFCKNCEKGLSAFCLTTANPGMAGAAYGFADMGPYQGGQAELLRVPYGDYNCLLLPPDAREQEADYVMVADIFPTGWHVTRLAGLCPGESVVIYGAGPVGLMAAHAAMIQGACMVMVVDRHADRLRLAESIGAIAIDDSQVNPVERVLELTNGLGADRGCECVGYQCHDHHGKEIPGLTMNNLVKSVKFTGGIGVVGVFVPKDPGAPTQLAKKGEIPFDWGMLWFRGQHVGTGQCNVKAYNRQLRDLIAVGRAKPSFIVSHHLPLDEAPDAYKNFDERNDGWTKVILHPST</sequence>
<dbReference type="SUPFAM" id="SSF51735">
    <property type="entry name" value="NAD(P)-binding Rossmann-fold domains"/>
    <property type="match status" value="1"/>
</dbReference>
<dbReference type="Pfam" id="PF00107">
    <property type="entry name" value="ADH_zinc_N"/>
    <property type="match status" value="1"/>
</dbReference>
<keyword evidence="11" id="KW-1185">Reference proteome</keyword>
<evidence type="ECO:0000256" key="3">
    <source>
        <dbReference type="ARBA" id="ARBA00022723"/>
    </source>
</evidence>
<comment type="similarity">
    <text evidence="2">Belongs to the zinc-containing alcohol dehydrogenase family.</text>
</comment>
<feature type="domain" description="Alcohol dehydrogenase-like C-terminal" evidence="6">
    <location>
        <begin position="187"/>
        <end position="291"/>
    </location>
</feature>
<dbReference type="InterPro" id="IPR036291">
    <property type="entry name" value="NAD(P)-bd_dom_sf"/>
</dbReference>
<dbReference type="GO" id="GO:0046872">
    <property type="term" value="F:metal ion binding"/>
    <property type="evidence" value="ECO:0007669"/>
    <property type="project" value="UniProtKB-KW"/>
</dbReference>
<name>A0A7W8NRM6_9DEIO</name>
<dbReference type="InterPro" id="IPR013149">
    <property type="entry name" value="ADH-like_C"/>
</dbReference>
<protein>
    <submittedName>
        <fullName evidence="8">Aldehyde dehydrogenase</fullName>
    </submittedName>
    <submittedName>
        <fullName evidence="9">Threonine dehydrogenase-like Zn-dependent dehydrogenase</fullName>
    </submittedName>
</protein>
<evidence type="ECO:0000256" key="4">
    <source>
        <dbReference type="ARBA" id="ARBA00022833"/>
    </source>
</evidence>
<dbReference type="PANTHER" id="PTHR42813:SF3">
    <property type="entry name" value="GLUTATHIONE-INDEPENDENT FORMALDEHYDE DEHYDROGENASE"/>
    <property type="match status" value="1"/>
</dbReference>
<evidence type="ECO:0000259" key="6">
    <source>
        <dbReference type="Pfam" id="PF00107"/>
    </source>
</evidence>
<dbReference type="CDD" id="cd08282">
    <property type="entry name" value="PFDH_like"/>
    <property type="match status" value="1"/>
</dbReference>
<evidence type="ECO:0000256" key="5">
    <source>
        <dbReference type="ARBA" id="ARBA00023027"/>
    </source>
</evidence>
<comment type="caution">
    <text evidence="9">The sequence shown here is derived from an EMBL/GenBank/DDBJ whole genome shotgun (WGS) entry which is preliminary data.</text>
</comment>
<dbReference type="RefSeq" id="WP_184114154.1">
    <property type="nucleotide sequence ID" value="NZ_BNAJ01000009.1"/>
</dbReference>
<dbReference type="Proteomes" id="UP000619376">
    <property type="component" value="Unassembled WGS sequence"/>
</dbReference>
<proteinExistence type="inferred from homology"/>
<evidence type="ECO:0000259" key="7">
    <source>
        <dbReference type="Pfam" id="PF08240"/>
    </source>
</evidence>
<dbReference type="InterPro" id="IPR013154">
    <property type="entry name" value="ADH-like_N"/>
</dbReference>
<dbReference type="Gene3D" id="3.40.50.720">
    <property type="entry name" value="NAD(P)-binding Rossmann-like Domain"/>
    <property type="match status" value="1"/>
</dbReference>
<feature type="domain" description="Alcohol dehydrogenase-like N-terminal" evidence="7">
    <location>
        <begin position="25"/>
        <end position="137"/>
    </location>
</feature>
<evidence type="ECO:0000313" key="11">
    <source>
        <dbReference type="Proteomes" id="UP000619376"/>
    </source>
</evidence>
<evidence type="ECO:0000256" key="1">
    <source>
        <dbReference type="ARBA" id="ARBA00001947"/>
    </source>
</evidence>
<dbReference type="Pfam" id="PF08240">
    <property type="entry name" value="ADH_N"/>
    <property type="match status" value="1"/>
</dbReference>
<keyword evidence="4" id="KW-0862">Zinc</keyword>